<dbReference type="Pfam" id="PF01259">
    <property type="entry name" value="SAICAR_synt"/>
    <property type="match status" value="1"/>
</dbReference>
<comment type="pathway">
    <text evidence="1 8">Purine metabolism; IMP biosynthesis via de novo pathway; 5-amino-1-(5-phospho-D-ribosyl)imidazole-4-carboxamide from 5-amino-1-(5-phospho-D-ribosyl)imidazole-4-carboxylate: step 1/2.</text>
</comment>
<comment type="catalytic activity">
    <reaction evidence="7 8">
        <text>5-amino-1-(5-phospho-D-ribosyl)imidazole-4-carboxylate + L-aspartate + ATP = (2S)-2-[5-amino-1-(5-phospho-beta-D-ribosyl)imidazole-4-carboxamido]succinate + ADP + phosphate + 2 H(+)</text>
        <dbReference type="Rhea" id="RHEA:22628"/>
        <dbReference type="ChEBI" id="CHEBI:15378"/>
        <dbReference type="ChEBI" id="CHEBI:29991"/>
        <dbReference type="ChEBI" id="CHEBI:30616"/>
        <dbReference type="ChEBI" id="CHEBI:43474"/>
        <dbReference type="ChEBI" id="CHEBI:58443"/>
        <dbReference type="ChEBI" id="CHEBI:77657"/>
        <dbReference type="ChEBI" id="CHEBI:456216"/>
        <dbReference type="EC" id="6.3.2.6"/>
    </reaction>
</comment>
<dbReference type="EC" id="6.3.2.6" evidence="8"/>
<proteinExistence type="inferred from homology"/>
<name>A0ABY4CBB7_9BACT</name>
<gene>
    <name evidence="8" type="primary">purC</name>
    <name evidence="10" type="ORF">MNR06_15920</name>
</gene>
<dbReference type="HAMAP" id="MF_00137">
    <property type="entry name" value="SAICAR_synth"/>
    <property type="match status" value="1"/>
</dbReference>
<dbReference type="InterPro" id="IPR028923">
    <property type="entry name" value="SAICAR_synt/ADE2_N"/>
</dbReference>
<dbReference type="Gene3D" id="3.30.200.20">
    <property type="entry name" value="Phosphorylase Kinase, domain 1"/>
    <property type="match status" value="1"/>
</dbReference>
<dbReference type="RefSeq" id="WP_243537544.1">
    <property type="nucleotide sequence ID" value="NZ_CP093442.1"/>
</dbReference>
<evidence type="ECO:0000256" key="8">
    <source>
        <dbReference type="HAMAP-Rule" id="MF_00137"/>
    </source>
</evidence>
<comment type="similarity">
    <text evidence="2 8">Belongs to the SAICAR synthetase family.</text>
</comment>
<evidence type="ECO:0000256" key="2">
    <source>
        <dbReference type="ARBA" id="ARBA00010190"/>
    </source>
</evidence>
<keyword evidence="4 8" id="KW-0547">Nucleotide-binding</keyword>
<dbReference type="PANTHER" id="PTHR43700">
    <property type="entry name" value="PHOSPHORIBOSYLAMINOIMIDAZOLE-SUCCINOCARBOXAMIDE SYNTHASE"/>
    <property type="match status" value="1"/>
</dbReference>
<evidence type="ECO:0000313" key="11">
    <source>
        <dbReference type="Proteomes" id="UP000830116"/>
    </source>
</evidence>
<keyword evidence="6 8" id="KW-0067">ATP-binding</keyword>
<evidence type="ECO:0000256" key="7">
    <source>
        <dbReference type="ARBA" id="ARBA00048475"/>
    </source>
</evidence>
<dbReference type="PANTHER" id="PTHR43700:SF1">
    <property type="entry name" value="PHOSPHORIBOSYLAMINOIMIDAZOLE-SUCCINOCARBOXAMIDE SYNTHASE"/>
    <property type="match status" value="1"/>
</dbReference>
<evidence type="ECO:0000256" key="3">
    <source>
        <dbReference type="ARBA" id="ARBA00022598"/>
    </source>
</evidence>
<dbReference type="SUPFAM" id="SSF56104">
    <property type="entry name" value="SAICAR synthase-like"/>
    <property type="match status" value="1"/>
</dbReference>
<evidence type="ECO:0000256" key="4">
    <source>
        <dbReference type="ARBA" id="ARBA00022741"/>
    </source>
</evidence>
<dbReference type="Gene3D" id="3.30.470.20">
    <property type="entry name" value="ATP-grasp fold, B domain"/>
    <property type="match status" value="1"/>
</dbReference>
<organism evidence="10 11">
    <name type="scientific">Bdellovibrio reynosensis</name>
    <dbReference type="NCBI Taxonomy" id="2835041"/>
    <lineage>
        <taxon>Bacteria</taxon>
        <taxon>Pseudomonadati</taxon>
        <taxon>Bdellovibrionota</taxon>
        <taxon>Bdellovibrionia</taxon>
        <taxon>Bdellovibrionales</taxon>
        <taxon>Pseudobdellovibrionaceae</taxon>
        <taxon>Bdellovibrio</taxon>
    </lineage>
</organism>
<feature type="domain" description="SAICAR synthetase/ADE2 N-terminal" evidence="9">
    <location>
        <begin position="4"/>
        <end position="267"/>
    </location>
</feature>
<evidence type="ECO:0000313" key="10">
    <source>
        <dbReference type="EMBL" id="UOF01187.1"/>
    </source>
</evidence>
<evidence type="ECO:0000259" key="9">
    <source>
        <dbReference type="Pfam" id="PF01259"/>
    </source>
</evidence>
<dbReference type="Proteomes" id="UP000830116">
    <property type="component" value="Chromosome"/>
</dbReference>
<protein>
    <recommendedName>
        <fullName evidence="8">Phosphoribosylaminoimidazole-succinocarboxamide synthase</fullName>
        <ecNumber evidence="8">6.3.2.6</ecNumber>
    </recommendedName>
    <alternativeName>
        <fullName evidence="8">SAICAR synthetase</fullName>
    </alternativeName>
</protein>
<keyword evidence="5 8" id="KW-0658">Purine biosynthesis</keyword>
<keyword evidence="3 8" id="KW-0436">Ligase</keyword>
<evidence type="ECO:0000256" key="1">
    <source>
        <dbReference type="ARBA" id="ARBA00004672"/>
    </source>
</evidence>
<sequence>MELIYKGSVKDLYKKNSDNLVFEYSNRYSIFDWGEMPNEIPQKGEALASMAASFFEYLAKKGYSSHYVAAASPTSIEVQSVNVLRPEWVEGQYDYTIYQDNPTHCLVPLEVIFRKHLGQGNSLEGRLKKNPAYLKDLGLNEVPNGETTFTPALVEFSTKLETSDRYLSRQEISEMNILSETELQALREQTQIISSELEKLFASFGVKLWDGKLEFAFGARKANGDRELLLVDSIGPDELRLTYEGLPLSKEFLRQLYANTPWNDAVKKSKELAQERKSQDWKAICKDELGQHPQTLSTEHIEVSSLLYKALANEVAGVVGRTKPFASELNLKLWHQKAQKALELV</sequence>
<evidence type="ECO:0000256" key="6">
    <source>
        <dbReference type="ARBA" id="ARBA00022840"/>
    </source>
</evidence>
<keyword evidence="11" id="KW-1185">Reference proteome</keyword>
<evidence type="ECO:0000256" key="5">
    <source>
        <dbReference type="ARBA" id="ARBA00022755"/>
    </source>
</evidence>
<accession>A0ABY4CBB7</accession>
<reference evidence="10" key="1">
    <citation type="submission" date="2022-03" db="EMBL/GenBank/DDBJ databases">
        <title>Genome Identification and Characterization of new species Bdellovibrio reynosense LBG001 sp. nov. from a Mexico soil sample.</title>
        <authorList>
            <person name="Camilli A."/>
            <person name="Ajao Y."/>
            <person name="Guo X."/>
        </authorList>
    </citation>
    <scope>NUCLEOTIDE SEQUENCE</scope>
    <source>
        <strain evidence="10">LBG001</strain>
    </source>
</reference>
<dbReference type="EMBL" id="CP093442">
    <property type="protein sequence ID" value="UOF01187.1"/>
    <property type="molecule type" value="Genomic_DNA"/>
</dbReference>